<name>A0A847TTE2_9EURY</name>
<reference evidence="2" key="1">
    <citation type="submission" date="2019-12" db="EMBL/GenBank/DDBJ databases">
        <title>Whole-genome sequence of Halomicrobium mukohataei pws1.</title>
        <authorList>
            <person name="Verma D.K."/>
            <person name="Gopal K."/>
            <person name="Prasad E.S."/>
        </authorList>
    </citation>
    <scope>NUCLEOTIDE SEQUENCE</scope>
    <source>
        <strain evidence="2">Pws1</strain>
    </source>
</reference>
<proteinExistence type="predicted"/>
<feature type="compositionally biased region" description="Basic and acidic residues" evidence="1">
    <location>
        <begin position="200"/>
        <end position="213"/>
    </location>
</feature>
<protein>
    <submittedName>
        <fullName evidence="2">Uncharacterized protein</fullName>
    </submittedName>
</protein>
<gene>
    <name evidence="2" type="ORF">GOC74_05125</name>
</gene>
<dbReference type="AlphaFoldDB" id="A0A847TTE2"/>
<sequence length="265" mass="30451">MEEPQEVEPSDDWEHKELYDRVKSAIFALPSRYDSDINIEGLDAEDLFSLNSVLAATIEDNVVETLNEMRSVWDPDEKYADCSFIRQAQTFPDVLFVRHTEGGGIEPLMGIELKGWYLVSKEKEPSFRFKITPDACAPQDLAVLFPWALDNVLSGSPELYEPYVTSAKRASRYVDYYWKELRTTDLDTTINRPTGVEPYPDPKSDKIHDRPVDDSGNNYGRLARSGIMDDYKERMWNKELAGIRVEEWISFLKNSEGSQVKIGEF</sequence>
<evidence type="ECO:0000256" key="1">
    <source>
        <dbReference type="SAM" id="MobiDB-lite"/>
    </source>
</evidence>
<organism evidence="2 3">
    <name type="scientific">Halomicrobium mukohataei</name>
    <dbReference type="NCBI Taxonomy" id="57705"/>
    <lineage>
        <taxon>Archaea</taxon>
        <taxon>Methanobacteriati</taxon>
        <taxon>Methanobacteriota</taxon>
        <taxon>Stenosarchaea group</taxon>
        <taxon>Halobacteria</taxon>
        <taxon>Halobacteriales</taxon>
        <taxon>Haloarculaceae</taxon>
        <taxon>Halomicrobium</taxon>
    </lineage>
</organism>
<feature type="region of interest" description="Disordered" evidence="1">
    <location>
        <begin position="189"/>
        <end position="215"/>
    </location>
</feature>
<accession>A0A847TTE2</accession>
<evidence type="ECO:0000313" key="2">
    <source>
        <dbReference type="EMBL" id="NLV09312.1"/>
    </source>
</evidence>
<dbReference type="RefSeq" id="WP_170093196.1">
    <property type="nucleotide sequence ID" value="NZ_WOYG01000001.1"/>
</dbReference>
<dbReference type="Proteomes" id="UP000608662">
    <property type="component" value="Unassembled WGS sequence"/>
</dbReference>
<dbReference type="EMBL" id="WOYG01000001">
    <property type="protein sequence ID" value="NLV09312.1"/>
    <property type="molecule type" value="Genomic_DNA"/>
</dbReference>
<comment type="caution">
    <text evidence="2">The sequence shown here is derived from an EMBL/GenBank/DDBJ whole genome shotgun (WGS) entry which is preliminary data.</text>
</comment>
<evidence type="ECO:0000313" key="3">
    <source>
        <dbReference type="Proteomes" id="UP000608662"/>
    </source>
</evidence>